<dbReference type="AlphaFoldDB" id="A0ABD1WW17"/>
<proteinExistence type="predicted"/>
<evidence type="ECO:0000313" key="1">
    <source>
        <dbReference type="EMBL" id="KAL2552858.1"/>
    </source>
</evidence>
<keyword evidence="2" id="KW-1185">Reference proteome</keyword>
<gene>
    <name evidence="1" type="ORF">Fot_06477</name>
</gene>
<protein>
    <submittedName>
        <fullName evidence="1">Uncharacterized protein</fullName>
    </submittedName>
</protein>
<evidence type="ECO:0000313" key="2">
    <source>
        <dbReference type="Proteomes" id="UP001604277"/>
    </source>
</evidence>
<organism evidence="1 2">
    <name type="scientific">Forsythia ovata</name>
    <dbReference type="NCBI Taxonomy" id="205694"/>
    <lineage>
        <taxon>Eukaryota</taxon>
        <taxon>Viridiplantae</taxon>
        <taxon>Streptophyta</taxon>
        <taxon>Embryophyta</taxon>
        <taxon>Tracheophyta</taxon>
        <taxon>Spermatophyta</taxon>
        <taxon>Magnoliopsida</taxon>
        <taxon>eudicotyledons</taxon>
        <taxon>Gunneridae</taxon>
        <taxon>Pentapetalae</taxon>
        <taxon>asterids</taxon>
        <taxon>lamiids</taxon>
        <taxon>Lamiales</taxon>
        <taxon>Oleaceae</taxon>
        <taxon>Forsythieae</taxon>
        <taxon>Forsythia</taxon>
    </lineage>
</organism>
<dbReference type="EMBL" id="JBFOLJ010000002">
    <property type="protein sequence ID" value="KAL2552858.1"/>
    <property type="molecule type" value="Genomic_DNA"/>
</dbReference>
<dbReference type="Proteomes" id="UP001604277">
    <property type="component" value="Unassembled WGS sequence"/>
</dbReference>
<sequence length="182" mass="21273">MSVLADHYCQATWAGEGKYQVIHVARQIVAVDLNSKTFVYVENGSYEAFLVNMPCLSFYEKQDEIIDYVDPIYKKDKFMKVYSPVISPMNSTDTWESRRQLPLEPHFITKKTSRPLEPHFITKKASRPQKVRRRDPYGAHRGSTLKRIRFSLKMTSKQCNETCHNKRSYNRRATTDSSGKRQ</sequence>
<accession>A0ABD1WW17</accession>
<name>A0ABD1WW17_9LAMI</name>
<reference evidence="2" key="1">
    <citation type="submission" date="2024-07" db="EMBL/GenBank/DDBJ databases">
        <title>Two chromosome-level genome assemblies of Korean endemic species Abeliophyllum distichum and Forsythia ovata (Oleaceae).</title>
        <authorList>
            <person name="Jang H."/>
        </authorList>
    </citation>
    <scope>NUCLEOTIDE SEQUENCE [LARGE SCALE GENOMIC DNA]</scope>
</reference>
<comment type="caution">
    <text evidence="1">The sequence shown here is derived from an EMBL/GenBank/DDBJ whole genome shotgun (WGS) entry which is preliminary data.</text>
</comment>